<dbReference type="InterPro" id="IPR011044">
    <property type="entry name" value="Quino_amine_DH_bsu"/>
</dbReference>
<dbReference type="SUPFAM" id="SSF52540">
    <property type="entry name" value="P-loop containing nucleoside triphosphate hydrolases"/>
    <property type="match status" value="1"/>
</dbReference>
<name>A0ABN3I1E1_9ACTN</name>
<dbReference type="PROSITE" id="PS50082">
    <property type="entry name" value="WD_REPEATS_2"/>
    <property type="match status" value="1"/>
</dbReference>
<evidence type="ECO:0000256" key="1">
    <source>
        <dbReference type="PROSITE-ProRule" id="PRU00221"/>
    </source>
</evidence>
<keyword evidence="5" id="KW-1185">Reference proteome</keyword>
<dbReference type="Gene3D" id="2.130.10.10">
    <property type="entry name" value="YVTN repeat-like/Quinoprotein amine dehydrogenase"/>
    <property type="match status" value="4"/>
</dbReference>
<feature type="repeat" description="WD" evidence="1">
    <location>
        <begin position="1159"/>
        <end position="1200"/>
    </location>
</feature>
<dbReference type="RefSeq" id="WP_344630041.1">
    <property type="nucleotide sequence ID" value="NZ_BAAATJ010000004.1"/>
</dbReference>
<dbReference type="SMART" id="SM00530">
    <property type="entry name" value="HTH_XRE"/>
    <property type="match status" value="1"/>
</dbReference>
<sequence>MGRKEKPLDPDAGPVQRFAADLRTLRAEAGLPTYRAMARRTGYSAPALSQAAAGERLPTLAVTLAYAAACGGDPDDWEKRWRAVAEETAAAPRGDADAEESPYRGLMRFEPRDAEVFFGRDQLVESLVELVRTHRCAVVLGPSGSGKSSLLRAGLVPRLREGAGPDTPLAALRILTPGAHPVRTHAERLRPAEEPGDTLVLVDQFEEVFTLCPDPAERAEFIDLLLTSREPAGRLRVVLGVRADFYGRCLEHPGLVRVVREAGIPVGPPSREELREVIVRPATVRGLTVERALTARLLDEVADEPGGLPLLSHALLETWRRRSGRMLTLRAYEAAGGVQGAVAQTAEELYGGLAPEQAATVRRILLRLIAPGEGTADTSRPVDRAELRTAGPDSPEQTDAVLDRLARARLVTLDGDTVQLAHEALITSWPRLHGWIEEDRHRLHVLRQLTEAALAWRGLNRDPGALYRGARLARAEEIFTGTDTAADLTPAEKEFLTASRSALARERRRLRGWVASVSLLLVLALVAGVVAWQQNRTSDRRRLEAAAGRAATAADTLRSSDPVLALRLAVAAWRLNPGPETRSALLGAVGRNEHPPFAPRRAGAVDGYVLSADGRTLTSVDGPDGTTRWDLATRRRISGHRSPPGEEPVPTASPDGRYLIVHDIEGERLRLWDVLAERFLGPWVADLSWEGGEAALLPDQPVPDSGEPSSGSGAVTGTVVVRGFSSSGRAWTSQDGDRLRAWDVPGGRRLFDRTLPDGDTAAHDIAPDNRTLAVCTSKGLRLWDLRTQRGRSADWSGRPVCGPDDSLEFTPDGRVLAVSGSDGLRRWHAATGKQLAGIDDVAMDRHVFSEDGRFVAGVSDGALLLWNPDRSGAPLLRHELDDHVPEQLAFDLRAGVLRYIARGTRDTGVVRTVDISRVVRPPWHRDAAGEAVLSADGGTLAVLGNRGGRSGRLALYDTGTGRLRSEIPGIPAVREDHPWTTPGLALSADGRRLAFTPGQSEDGTDSVRFAVWDTVRTRLLSTVRLPADSLGDFALSPDGRELITSGGMDPNLTVWNADDGRILRRVTGSQQPDESAETGFVSAISADGRVLLSDDGSLIPTAGRPAGKAVLDAHALAAFSPDGDTVALADLNDRITLWDVRRRTSLGTLAGGISLNGPATGEEESPTALAFSPDGTVLAAAGSQGTLRMWDVASRRPLGAGLATAGDGITSLAFSPDGGTLFAAGRHVPLQRYTVDPDRVAEAACHRAGGTLTRQQWRAYLADVPYRRVCGQK</sequence>
<keyword evidence="2" id="KW-1133">Transmembrane helix</keyword>
<protein>
    <recommendedName>
        <fullName evidence="3">HTH cro/C1-type domain-containing protein</fullName>
    </recommendedName>
</protein>
<dbReference type="EMBL" id="BAAATJ010000004">
    <property type="protein sequence ID" value="GAA2391543.1"/>
    <property type="molecule type" value="Genomic_DNA"/>
</dbReference>
<evidence type="ECO:0000313" key="5">
    <source>
        <dbReference type="Proteomes" id="UP001500058"/>
    </source>
</evidence>
<evidence type="ECO:0000313" key="4">
    <source>
        <dbReference type="EMBL" id="GAA2391543.1"/>
    </source>
</evidence>
<gene>
    <name evidence="4" type="ORF">GCM10010420_14670</name>
</gene>
<dbReference type="InterPro" id="IPR015943">
    <property type="entry name" value="WD40/YVTN_repeat-like_dom_sf"/>
</dbReference>
<dbReference type="SUPFAM" id="SSF50998">
    <property type="entry name" value="Quinoprotein alcohol dehydrogenase-like"/>
    <property type="match status" value="1"/>
</dbReference>
<dbReference type="Gene3D" id="1.10.260.40">
    <property type="entry name" value="lambda repressor-like DNA-binding domains"/>
    <property type="match status" value="1"/>
</dbReference>
<dbReference type="InterPro" id="IPR010982">
    <property type="entry name" value="Lambda_DNA-bd_dom_sf"/>
</dbReference>
<feature type="transmembrane region" description="Helical" evidence="2">
    <location>
        <begin position="510"/>
        <end position="532"/>
    </location>
</feature>
<dbReference type="Pfam" id="PF20703">
    <property type="entry name" value="nSTAND1"/>
    <property type="match status" value="1"/>
</dbReference>
<dbReference type="Pfam" id="PF00400">
    <property type="entry name" value="WD40"/>
    <property type="match status" value="1"/>
</dbReference>
<dbReference type="InterPro" id="IPR027417">
    <property type="entry name" value="P-loop_NTPase"/>
</dbReference>
<dbReference type="InterPro" id="IPR001680">
    <property type="entry name" value="WD40_rpt"/>
</dbReference>
<organism evidence="4 5">
    <name type="scientific">Streptomyces glaucosporus</name>
    <dbReference type="NCBI Taxonomy" id="284044"/>
    <lineage>
        <taxon>Bacteria</taxon>
        <taxon>Bacillati</taxon>
        <taxon>Actinomycetota</taxon>
        <taxon>Actinomycetes</taxon>
        <taxon>Kitasatosporales</taxon>
        <taxon>Streptomycetaceae</taxon>
        <taxon>Streptomyces</taxon>
    </lineage>
</organism>
<dbReference type="Gene3D" id="3.40.50.300">
    <property type="entry name" value="P-loop containing nucleotide triphosphate hydrolases"/>
    <property type="match status" value="1"/>
</dbReference>
<dbReference type="PROSITE" id="PS50294">
    <property type="entry name" value="WD_REPEATS_REGION"/>
    <property type="match status" value="1"/>
</dbReference>
<feature type="domain" description="HTH cro/C1-type" evidence="3">
    <location>
        <begin position="21"/>
        <end position="77"/>
    </location>
</feature>
<dbReference type="Proteomes" id="UP001500058">
    <property type="component" value="Unassembled WGS sequence"/>
</dbReference>
<evidence type="ECO:0000259" key="3">
    <source>
        <dbReference type="SMART" id="SM00530"/>
    </source>
</evidence>
<dbReference type="CDD" id="cd00093">
    <property type="entry name" value="HTH_XRE"/>
    <property type="match status" value="1"/>
</dbReference>
<proteinExistence type="predicted"/>
<reference evidence="4 5" key="1">
    <citation type="journal article" date="2019" name="Int. J. Syst. Evol. Microbiol.">
        <title>The Global Catalogue of Microorganisms (GCM) 10K type strain sequencing project: providing services to taxonomists for standard genome sequencing and annotation.</title>
        <authorList>
            <consortium name="The Broad Institute Genomics Platform"/>
            <consortium name="The Broad Institute Genome Sequencing Center for Infectious Disease"/>
            <person name="Wu L."/>
            <person name="Ma J."/>
        </authorList>
    </citation>
    <scope>NUCLEOTIDE SEQUENCE [LARGE SCALE GENOMIC DNA]</scope>
    <source>
        <strain evidence="4 5">JCM 6921</strain>
    </source>
</reference>
<evidence type="ECO:0000256" key="2">
    <source>
        <dbReference type="SAM" id="Phobius"/>
    </source>
</evidence>
<keyword evidence="2" id="KW-0812">Transmembrane</keyword>
<dbReference type="PANTHER" id="PTHR19879:SF9">
    <property type="entry name" value="TRANSCRIPTION INITIATION FACTOR TFIID SUBUNIT 5"/>
    <property type="match status" value="1"/>
</dbReference>
<keyword evidence="2" id="KW-0472">Membrane</keyword>
<dbReference type="SMART" id="SM00320">
    <property type="entry name" value="WD40"/>
    <property type="match status" value="5"/>
</dbReference>
<dbReference type="InterPro" id="IPR049052">
    <property type="entry name" value="nSTAND1"/>
</dbReference>
<dbReference type="InterPro" id="IPR001387">
    <property type="entry name" value="Cro/C1-type_HTH"/>
</dbReference>
<dbReference type="SUPFAM" id="SSF47413">
    <property type="entry name" value="lambda repressor-like DNA-binding domains"/>
    <property type="match status" value="1"/>
</dbReference>
<accession>A0ABN3I1E1</accession>
<keyword evidence="1" id="KW-0853">WD repeat</keyword>
<dbReference type="PANTHER" id="PTHR19879">
    <property type="entry name" value="TRANSCRIPTION INITIATION FACTOR TFIID"/>
    <property type="match status" value="1"/>
</dbReference>
<dbReference type="SUPFAM" id="SSF50969">
    <property type="entry name" value="YVTN repeat-like/Quinoprotein amine dehydrogenase"/>
    <property type="match status" value="1"/>
</dbReference>
<dbReference type="InterPro" id="IPR011047">
    <property type="entry name" value="Quinoprotein_ADH-like_sf"/>
</dbReference>
<comment type="caution">
    <text evidence="4">The sequence shown here is derived from an EMBL/GenBank/DDBJ whole genome shotgun (WGS) entry which is preliminary data.</text>
</comment>